<dbReference type="AlphaFoldDB" id="A0A379IHN1"/>
<organism evidence="1 2">
    <name type="scientific">Pseudomonas fluorescens</name>
    <dbReference type="NCBI Taxonomy" id="294"/>
    <lineage>
        <taxon>Bacteria</taxon>
        <taxon>Pseudomonadati</taxon>
        <taxon>Pseudomonadota</taxon>
        <taxon>Gammaproteobacteria</taxon>
        <taxon>Pseudomonadales</taxon>
        <taxon>Pseudomonadaceae</taxon>
        <taxon>Pseudomonas</taxon>
    </lineage>
</organism>
<reference evidence="1 2" key="1">
    <citation type="submission" date="2018-06" db="EMBL/GenBank/DDBJ databases">
        <authorList>
            <consortium name="Pathogen Informatics"/>
            <person name="Doyle S."/>
        </authorList>
    </citation>
    <scope>NUCLEOTIDE SEQUENCE [LARGE SCALE GENOMIC DNA]</scope>
    <source>
        <strain evidence="1 2">NCTC10392</strain>
    </source>
</reference>
<dbReference type="RefSeq" id="WP_309544539.1">
    <property type="nucleotide sequence ID" value="NZ_CP008896.1"/>
</dbReference>
<sequence>MKTVRDPSLSLIALSGLDPAVPVMVQVPPVMENNAAKPAAALVDWRIGFADEYIRNGVRERVEHSSVFLRALEVLKASGAEVVPVLAQLPDTAACFTQASSNEIDERVSEHRLDALVSDGQSPAFHGFCKTGYPGVCQIFSDDLHGTRIVLWFYGARWARDSLSALVRVYQQAMQVRAGMSAR</sequence>
<gene>
    <name evidence="1" type="ORF">NCTC10392_04246</name>
</gene>
<protein>
    <submittedName>
        <fullName evidence="1">Putative amidase</fullName>
    </submittedName>
</protein>
<evidence type="ECO:0000313" key="2">
    <source>
        <dbReference type="Proteomes" id="UP000255125"/>
    </source>
</evidence>
<dbReference type="Proteomes" id="UP000255125">
    <property type="component" value="Unassembled WGS sequence"/>
</dbReference>
<dbReference type="InterPro" id="IPR036928">
    <property type="entry name" value="AS_sf"/>
</dbReference>
<accession>A0A379IHN1</accession>
<evidence type="ECO:0000313" key="1">
    <source>
        <dbReference type="EMBL" id="SUD32862.1"/>
    </source>
</evidence>
<name>A0A379IHN1_PSEFL</name>
<dbReference type="EMBL" id="UGUS01000002">
    <property type="protein sequence ID" value="SUD32862.1"/>
    <property type="molecule type" value="Genomic_DNA"/>
</dbReference>
<dbReference type="Gene3D" id="3.90.1300.10">
    <property type="entry name" value="Amidase signature (AS) domain"/>
    <property type="match status" value="1"/>
</dbReference>
<proteinExistence type="predicted"/>